<proteinExistence type="predicted"/>
<evidence type="ECO:0000313" key="3">
    <source>
        <dbReference type="EMBL" id="KOM28361.1"/>
    </source>
</evidence>
<feature type="compositionally biased region" description="Basic and acidic residues" evidence="1">
    <location>
        <begin position="413"/>
        <end position="423"/>
    </location>
</feature>
<name>A0A0L9TD79_PHAAN</name>
<feature type="domain" description="Putative plant transposon protein" evidence="2">
    <location>
        <begin position="70"/>
        <end position="255"/>
    </location>
</feature>
<organism evidence="3 4">
    <name type="scientific">Phaseolus angularis</name>
    <name type="common">Azuki bean</name>
    <name type="synonym">Vigna angularis</name>
    <dbReference type="NCBI Taxonomy" id="3914"/>
    <lineage>
        <taxon>Eukaryota</taxon>
        <taxon>Viridiplantae</taxon>
        <taxon>Streptophyta</taxon>
        <taxon>Embryophyta</taxon>
        <taxon>Tracheophyta</taxon>
        <taxon>Spermatophyta</taxon>
        <taxon>Magnoliopsida</taxon>
        <taxon>eudicotyledons</taxon>
        <taxon>Gunneridae</taxon>
        <taxon>Pentapetalae</taxon>
        <taxon>rosids</taxon>
        <taxon>fabids</taxon>
        <taxon>Fabales</taxon>
        <taxon>Fabaceae</taxon>
        <taxon>Papilionoideae</taxon>
        <taxon>50 kb inversion clade</taxon>
        <taxon>NPAAA clade</taxon>
        <taxon>indigoferoid/millettioid clade</taxon>
        <taxon>Phaseoleae</taxon>
        <taxon>Vigna</taxon>
    </lineage>
</organism>
<dbReference type="EMBL" id="KQ258431">
    <property type="protein sequence ID" value="KOM28361.1"/>
    <property type="molecule type" value="Genomic_DNA"/>
</dbReference>
<feature type="region of interest" description="Disordered" evidence="1">
    <location>
        <begin position="281"/>
        <end position="311"/>
    </location>
</feature>
<evidence type="ECO:0000256" key="1">
    <source>
        <dbReference type="SAM" id="MobiDB-lite"/>
    </source>
</evidence>
<feature type="compositionally biased region" description="Basic and acidic residues" evidence="1">
    <location>
        <begin position="353"/>
        <end position="373"/>
    </location>
</feature>
<feature type="region of interest" description="Disordered" evidence="1">
    <location>
        <begin position="765"/>
        <end position="808"/>
    </location>
</feature>
<dbReference type="Pfam" id="PF20167">
    <property type="entry name" value="Transposase_32"/>
    <property type="match status" value="2"/>
</dbReference>
<feature type="compositionally biased region" description="Acidic residues" evidence="1">
    <location>
        <begin position="782"/>
        <end position="808"/>
    </location>
</feature>
<feature type="region of interest" description="Disordered" evidence="1">
    <location>
        <begin position="1"/>
        <end position="34"/>
    </location>
</feature>
<dbReference type="Proteomes" id="UP000053144">
    <property type="component" value="Unassembled WGS sequence"/>
</dbReference>
<evidence type="ECO:0000259" key="2">
    <source>
        <dbReference type="Pfam" id="PF20167"/>
    </source>
</evidence>
<feature type="compositionally biased region" description="Basic and acidic residues" evidence="1">
    <location>
        <begin position="15"/>
        <end position="25"/>
    </location>
</feature>
<evidence type="ECO:0000313" key="4">
    <source>
        <dbReference type="Proteomes" id="UP000053144"/>
    </source>
</evidence>
<dbReference type="Gramene" id="KOM28361">
    <property type="protein sequence ID" value="KOM28361"/>
    <property type="gene ID" value="LR48_Vigan530s001300"/>
</dbReference>
<sequence length="808" mass="92067">MTSSSGKRMKTMASKRKEKEPEQPHSSRFLSRKHEKHFKVVQDRRLLMERKVGMIPNFAPQFREQLLGNDWGKLATYPTPANIALVKEFYTNARKIGDYPAENYLGYVRGHAIRYDPDSINNFLDTVWAGEQCQFALCMEEGADFDDVERVLCVPGGHFRRNRTGSVVNIRRIDLTPLAKYWMAFSHANIQPCSHVSDITLSRALLLYCAIRNLNVNIGQVIADEIRMCANTTNNKAPLGHPSLITHLCKITGVDTSAPPFERPRKAIDEAYYRQYCGGEEAAQSVPPRRTRRERGQAQSQASAETHEAEPFQMRDMLITVNLVKEVKKERDGIRKDIKKCKWRSRNYRSAEAIRTRSKKTTEPLREGLDESRRRRRIRISRELLPSPETLLQPSPQGMTSSSGKRLKTMATKRKEKEPEQSHSSRFLSRKHEKHFRVVQDRRLLMERKVGMIPNFAPQFGEQVLGNDWGKLATYPAPANIAVVKEFYTNAKKIGDYPTENYLGYVRGHAIRYDPDSINNFLETVWAGEQCQFALCMEEGADYEDVERVLCIPGRHFQRNRSGSVVNIRRTDLTPIAKYWMAFSHANIQPCSHVSDITLSRALFIYCAIRNLNVNIGQVIADEISVCVNTSNDKAPLGHPSLITHLCKLAGVDTSVPPFERPRKAIDEAYYRHYYGGEDAAQPVPPRRARRERGPAQSQTSAKTHEAEPFQMRDMYMSLIGAQLQSIHRGQVATAEMIVGMYDTPPAHRWTMDEFHNVVAWPEEPVQGGGAEAAEASVREMEGDEADDDAFEDDEDEEEEEDTEDNSD</sequence>
<feature type="domain" description="Putative plant transposon protein" evidence="2">
    <location>
        <begin position="468"/>
        <end position="653"/>
    </location>
</feature>
<dbReference type="OMA" id="HNSHEWM"/>
<protein>
    <recommendedName>
        <fullName evidence="2">Putative plant transposon protein domain-containing protein</fullName>
    </recommendedName>
</protein>
<dbReference type="AlphaFoldDB" id="A0A0L9TD79"/>
<feature type="compositionally biased region" description="Polar residues" evidence="1">
    <location>
        <begin position="390"/>
        <end position="404"/>
    </location>
</feature>
<gene>
    <name evidence="3" type="ORF">LR48_Vigan530s001300</name>
</gene>
<reference evidence="4" key="1">
    <citation type="journal article" date="2015" name="Proc. Natl. Acad. Sci. U.S.A.">
        <title>Genome sequencing of adzuki bean (Vigna angularis) provides insight into high starch and low fat accumulation and domestication.</title>
        <authorList>
            <person name="Yang K."/>
            <person name="Tian Z."/>
            <person name="Chen C."/>
            <person name="Luo L."/>
            <person name="Zhao B."/>
            <person name="Wang Z."/>
            <person name="Yu L."/>
            <person name="Li Y."/>
            <person name="Sun Y."/>
            <person name="Li W."/>
            <person name="Chen Y."/>
            <person name="Li Y."/>
            <person name="Zhang Y."/>
            <person name="Ai D."/>
            <person name="Zhao J."/>
            <person name="Shang C."/>
            <person name="Ma Y."/>
            <person name="Wu B."/>
            <person name="Wang M."/>
            <person name="Gao L."/>
            <person name="Sun D."/>
            <person name="Zhang P."/>
            <person name="Guo F."/>
            <person name="Wang W."/>
            <person name="Li Y."/>
            <person name="Wang J."/>
            <person name="Varshney R.K."/>
            <person name="Wang J."/>
            <person name="Ling H.Q."/>
            <person name="Wan P."/>
        </authorList>
    </citation>
    <scope>NUCLEOTIDE SEQUENCE</scope>
    <source>
        <strain evidence="4">cv. Jingnong 6</strain>
    </source>
</reference>
<feature type="region of interest" description="Disordered" evidence="1">
    <location>
        <begin position="353"/>
        <end position="432"/>
    </location>
</feature>
<feature type="region of interest" description="Disordered" evidence="1">
    <location>
        <begin position="678"/>
        <end position="709"/>
    </location>
</feature>
<accession>A0A0L9TD79</accession>
<dbReference type="InterPro" id="IPR046796">
    <property type="entry name" value="Transposase_32_dom"/>
</dbReference>